<gene>
    <name evidence="2" type="ORF">SLEP1_g60324</name>
</gene>
<protein>
    <submittedName>
        <fullName evidence="2">Uncharacterized protein</fullName>
    </submittedName>
</protein>
<dbReference type="Proteomes" id="UP001054252">
    <property type="component" value="Unassembled WGS sequence"/>
</dbReference>
<accession>A0AAV5MWE8</accession>
<reference evidence="2 3" key="1">
    <citation type="journal article" date="2021" name="Commun. Biol.">
        <title>The genome of Shorea leprosula (Dipterocarpaceae) highlights the ecological relevance of drought in aseasonal tropical rainforests.</title>
        <authorList>
            <person name="Ng K.K.S."/>
            <person name="Kobayashi M.J."/>
            <person name="Fawcett J.A."/>
            <person name="Hatakeyama M."/>
            <person name="Paape T."/>
            <person name="Ng C.H."/>
            <person name="Ang C.C."/>
            <person name="Tnah L.H."/>
            <person name="Lee C.T."/>
            <person name="Nishiyama T."/>
            <person name="Sese J."/>
            <person name="O'Brien M.J."/>
            <person name="Copetti D."/>
            <person name="Mohd Noor M.I."/>
            <person name="Ong R.C."/>
            <person name="Putra M."/>
            <person name="Sireger I.Z."/>
            <person name="Indrioko S."/>
            <person name="Kosugi Y."/>
            <person name="Izuno A."/>
            <person name="Isagi Y."/>
            <person name="Lee S.L."/>
            <person name="Shimizu K.K."/>
        </authorList>
    </citation>
    <scope>NUCLEOTIDE SEQUENCE [LARGE SCALE GENOMIC DNA]</scope>
    <source>
        <strain evidence="2">214</strain>
    </source>
</reference>
<name>A0AAV5MWE8_9ROSI</name>
<evidence type="ECO:0000313" key="2">
    <source>
        <dbReference type="EMBL" id="GKV53810.1"/>
    </source>
</evidence>
<organism evidence="2 3">
    <name type="scientific">Rubroshorea leprosula</name>
    <dbReference type="NCBI Taxonomy" id="152421"/>
    <lineage>
        <taxon>Eukaryota</taxon>
        <taxon>Viridiplantae</taxon>
        <taxon>Streptophyta</taxon>
        <taxon>Embryophyta</taxon>
        <taxon>Tracheophyta</taxon>
        <taxon>Spermatophyta</taxon>
        <taxon>Magnoliopsida</taxon>
        <taxon>eudicotyledons</taxon>
        <taxon>Gunneridae</taxon>
        <taxon>Pentapetalae</taxon>
        <taxon>rosids</taxon>
        <taxon>malvids</taxon>
        <taxon>Malvales</taxon>
        <taxon>Dipterocarpaceae</taxon>
        <taxon>Rubroshorea</taxon>
    </lineage>
</organism>
<dbReference type="EMBL" id="BPVZ01001947">
    <property type="protein sequence ID" value="GKV53810.1"/>
    <property type="molecule type" value="Genomic_DNA"/>
</dbReference>
<feature type="region of interest" description="Disordered" evidence="1">
    <location>
        <begin position="1"/>
        <end position="25"/>
    </location>
</feature>
<proteinExistence type="predicted"/>
<keyword evidence="3" id="KW-1185">Reference proteome</keyword>
<evidence type="ECO:0000256" key="1">
    <source>
        <dbReference type="SAM" id="MobiDB-lite"/>
    </source>
</evidence>
<feature type="compositionally biased region" description="Basic and acidic residues" evidence="1">
    <location>
        <begin position="8"/>
        <end position="20"/>
    </location>
</feature>
<evidence type="ECO:0000313" key="3">
    <source>
        <dbReference type="Proteomes" id="UP001054252"/>
    </source>
</evidence>
<comment type="caution">
    <text evidence="2">The sequence shown here is derived from an EMBL/GenBank/DDBJ whole genome shotgun (WGS) entry which is preliminary data.</text>
</comment>
<sequence>MPRRRKRAAEQKNRKGERSPALRACTEPAPRSPLLCAVDLACCTEHATLHQPASLHRPCTSPALSSLRPCASKPLCPARLQQPRALHRPCVTSPVGCNPLHQPGPCLLKKQTKRGRIGMLKKRDLCHFAWV</sequence>
<dbReference type="AlphaFoldDB" id="A0AAV5MWE8"/>